<keyword evidence="1" id="KW-1133">Transmembrane helix</keyword>
<comment type="caution">
    <text evidence="2">The sequence shown here is derived from an EMBL/GenBank/DDBJ whole genome shotgun (WGS) entry which is preliminary data.</text>
</comment>
<proteinExistence type="predicted"/>
<dbReference type="RefSeq" id="WP_203953254.1">
    <property type="nucleotide sequence ID" value="NZ_BOOO01000014.1"/>
</dbReference>
<sequence length="96" mass="9612">MPPAIPTMASLLLALLWVLSVFGGWGVEAFCPAADSPGTCADRIASAAVVSGVIALFAAVSTAAAWFTRRQGLLGVAVIAWVVAVGALFVGGVIAQ</sequence>
<evidence type="ECO:0000256" key="1">
    <source>
        <dbReference type="SAM" id="Phobius"/>
    </source>
</evidence>
<name>A0A8J3TPX4_9ACTN</name>
<protein>
    <submittedName>
        <fullName evidence="2">Uncharacterized protein</fullName>
    </submittedName>
</protein>
<keyword evidence="1" id="KW-0812">Transmembrane</keyword>
<evidence type="ECO:0000313" key="2">
    <source>
        <dbReference type="EMBL" id="GII29232.1"/>
    </source>
</evidence>
<dbReference type="EMBL" id="BOOO01000014">
    <property type="protein sequence ID" value="GII29232.1"/>
    <property type="molecule type" value="Genomic_DNA"/>
</dbReference>
<dbReference type="Proteomes" id="UP000650628">
    <property type="component" value="Unassembled WGS sequence"/>
</dbReference>
<reference evidence="2 3" key="1">
    <citation type="submission" date="2021-01" db="EMBL/GenBank/DDBJ databases">
        <title>Whole genome shotgun sequence of Planotetraspora mira NBRC 15435.</title>
        <authorList>
            <person name="Komaki H."/>
            <person name="Tamura T."/>
        </authorList>
    </citation>
    <scope>NUCLEOTIDE SEQUENCE [LARGE SCALE GENOMIC DNA]</scope>
    <source>
        <strain evidence="2 3">NBRC 15435</strain>
    </source>
</reference>
<gene>
    <name evidence="2" type="ORF">Pmi06nite_26740</name>
</gene>
<organism evidence="2 3">
    <name type="scientific">Planotetraspora mira</name>
    <dbReference type="NCBI Taxonomy" id="58121"/>
    <lineage>
        <taxon>Bacteria</taxon>
        <taxon>Bacillati</taxon>
        <taxon>Actinomycetota</taxon>
        <taxon>Actinomycetes</taxon>
        <taxon>Streptosporangiales</taxon>
        <taxon>Streptosporangiaceae</taxon>
        <taxon>Planotetraspora</taxon>
    </lineage>
</organism>
<evidence type="ECO:0000313" key="3">
    <source>
        <dbReference type="Proteomes" id="UP000650628"/>
    </source>
</evidence>
<keyword evidence="1" id="KW-0472">Membrane</keyword>
<keyword evidence="3" id="KW-1185">Reference proteome</keyword>
<feature type="transmembrane region" description="Helical" evidence="1">
    <location>
        <begin position="45"/>
        <end position="67"/>
    </location>
</feature>
<accession>A0A8J3TPX4</accession>
<dbReference type="AlphaFoldDB" id="A0A8J3TPX4"/>
<feature type="transmembrane region" description="Helical" evidence="1">
    <location>
        <begin position="74"/>
        <end position="95"/>
    </location>
</feature>